<name>A0A1H7L966_9HYPH</name>
<keyword evidence="1" id="KW-0732">Signal</keyword>
<dbReference type="Proteomes" id="UP000199664">
    <property type="component" value="Unassembled WGS sequence"/>
</dbReference>
<dbReference type="CDD" id="cd00158">
    <property type="entry name" value="RHOD"/>
    <property type="match status" value="1"/>
</dbReference>
<dbReference type="PROSITE" id="PS50206">
    <property type="entry name" value="RHODANESE_3"/>
    <property type="match status" value="1"/>
</dbReference>
<reference evidence="4" key="1">
    <citation type="submission" date="2016-10" db="EMBL/GenBank/DDBJ databases">
        <authorList>
            <person name="Varghese N."/>
            <person name="Submissions S."/>
        </authorList>
    </citation>
    <scope>NUCLEOTIDE SEQUENCE [LARGE SCALE GENOMIC DNA]</scope>
    <source>
        <strain evidence="4">LMG 26383,CCUG 61248,R- 45681</strain>
    </source>
</reference>
<sequence>MNRRAFLLLAALCSLPALAEAQTPLPSLSVREAHEAAKAGKLVLVDIRTPEEWTDTGVPEGAIKLDMTGSGFEVRLAALKLDHPGKPIALICRTGNRTSTLQKTLAARGWKELVDVRGGLLGNPKDKGWLAEGLPVTSYP</sequence>
<evidence type="ECO:0000259" key="2">
    <source>
        <dbReference type="PROSITE" id="PS50206"/>
    </source>
</evidence>
<evidence type="ECO:0000313" key="4">
    <source>
        <dbReference type="Proteomes" id="UP000199664"/>
    </source>
</evidence>
<dbReference type="SUPFAM" id="SSF52821">
    <property type="entry name" value="Rhodanese/Cell cycle control phosphatase"/>
    <property type="match status" value="1"/>
</dbReference>
<dbReference type="RefSeq" id="WP_091831485.1">
    <property type="nucleotide sequence ID" value="NZ_FOAN01000002.1"/>
</dbReference>
<dbReference type="OrthoDB" id="9812109at2"/>
<dbReference type="EMBL" id="FOAN01000002">
    <property type="protein sequence ID" value="SEK95296.1"/>
    <property type="molecule type" value="Genomic_DNA"/>
</dbReference>
<dbReference type="InterPro" id="IPR001763">
    <property type="entry name" value="Rhodanese-like_dom"/>
</dbReference>
<gene>
    <name evidence="3" type="ORF">SAMN04515666_102446</name>
</gene>
<keyword evidence="3" id="KW-0808">Transferase</keyword>
<dbReference type="InterPro" id="IPR036873">
    <property type="entry name" value="Rhodanese-like_dom_sf"/>
</dbReference>
<dbReference type="STRING" id="1036779.SAMN04515666_102446"/>
<dbReference type="Pfam" id="PF00581">
    <property type="entry name" value="Rhodanese"/>
    <property type="match status" value="1"/>
</dbReference>
<dbReference type="Gene3D" id="3.40.250.10">
    <property type="entry name" value="Rhodanese-like domain"/>
    <property type="match status" value="1"/>
</dbReference>
<feature type="signal peptide" evidence="1">
    <location>
        <begin position="1"/>
        <end position="19"/>
    </location>
</feature>
<accession>A0A1H7L966</accession>
<keyword evidence="4" id="KW-1185">Reference proteome</keyword>
<dbReference type="AlphaFoldDB" id="A0A1H7L966"/>
<evidence type="ECO:0000313" key="3">
    <source>
        <dbReference type="EMBL" id="SEK95296.1"/>
    </source>
</evidence>
<evidence type="ECO:0000256" key="1">
    <source>
        <dbReference type="SAM" id="SignalP"/>
    </source>
</evidence>
<proteinExistence type="predicted"/>
<feature type="domain" description="Rhodanese" evidence="2">
    <location>
        <begin position="38"/>
        <end position="138"/>
    </location>
</feature>
<protein>
    <submittedName>
        <fullName evidence="3">Rhodanese-related sulfurtransferase</fullName>
    </submittedName>
</protein>
<feature type="chain" id="PRO_5011714617" evidence="1">
    <location>
        <begin position="20"/>
        <end position="140"/>
    </location>
</feature>
<dbReference type="GO" id="GO:0016740">
    <property type="term" value="F:transferase activity"/>
    <property type="evidence" value="ECO:0007669"/>
    <property type="project" value="UniProtKB-KW"/>
</dbReference>
<organism evidence="3 4">
    <name type="scientific">Bosea lupini</name>
    <dbReference type="NCBI Taxonomy" id="1036779"/>
    <lineage>
        <taxon>Bacteria</taxon>
        <taxon>Pseudomonadati</taxon>
        <taxon>Pseudomonadota</taxon>
        <taxon>Alphaproteobacteria</taxon>
        <taxon>Hyphomicrobiales</taxon>
        <taxon>Boseaceae</taxon>
        <taxon>Bosea</taxon>
    </lineage>
</organism>
<dbReference type="SMART" id="SM00450">
    <property type="entry name" value="RHOD"/>
    <property type="match status" value="1"/>
</dbReference>